<proteinExistence type="predicted"/>
<accession>A0AAV9Z4U5</accession>
<sequence>MRRTDAAVRNQLVDNQCLRVGNGCILRGRGQMRNECSSTDTEDFAGTLPVLCLSPAQGARTLRVFRSIPSEGPSPQVPSLDHEIRLVDLEILKKIGSGGYKDVFLGTLHSEPVAIGQFRERVTARGMQELKILAALDHPNIVAFFGLAFCEVSAVTFLVTEYCSNGDLHEYIKTQPAPSLSHAILVIQDITNGVQYLHQRNPSVIHRDLKSSNVLLTRDGTAKIADFGLAKEKRTIDSMATSLVGTVNWQAPELWCAEPRYDVKVDVYSCAMVYWEVLQWVLNVKTYPWAGMNEHYIYNEVGRRGKRPKTSNIAVRWPALVELLDRMWAQSPASRPTIGEASFTLQRFCEDHEV</sequence>
<dbReference type="InterPro" id="IPR000719">
    <property type="entry name" value="Prot_kinase_dom"/>
</dbReference>
<dbReference type="SMART" id="SM00220">
    <property type="entry name" value="S_TKc"/>
    <property type="match status" value="1"/>
</dbReference>
<evidence type="ECO:0000256" key="4">
    <source>
        <dbReference type="ARBA" id="ARBA00022840"/>
    </source>
</evidence>
<evidence type="ECO:0000256" key="1">
    <source>
        <dbReference type="ARBA" id="ARBA00022679"/>
    </source>
</evidence>
<name>A0AAV9Z4U5_9AGAR</name>
<dbReference type="EMBL" id="JAWWNJ010000213">
    <property type="protein sequence ID" value="KAK6971392.1"/>
    <property type="molecule type" value="Genomic_DNA"/>
</dbReference>
<dbReference type="InterPro" id="IPR051681">
    <property type="entry name" value="Ser/Thr_Kinases-Pseudokinases"/>
</dbReference>
<dbReference type="InterPro" id="IPR008271">
    <property type="entry name" value="Ser/Thr_kinase_AS"/>
</dbReference>
<dbReference type="SUPFAM" id="SSF56112">
    <property type="entry name" value="Protein kinase-like (PK-like)"/>
    <property type="match status" value="1"/>
</dbReference>
<evidence type="ECO:0000256" key="2">
    <source>
        <dbReference type="ARBA" id="ARBA00022741"/>
    </source>
</evidence>
<keyword evidence="4" id="KW-0067">ATP-binding</keyword>
<protein>
    <submittedName>
        <fullName evidence="6">Kinase-like domain-containing protein</fullName>
    </submittedName>
</protein>
<dbReference type="PROSITE" id="PS00108">
    <property type="entry name" value="PROTEIN_KINASE_ST"/>
    <property type="match status" value="1"/>
</dbReference>
<reference evidence="6 7" key="1">
    <citation type="journal article" date="2024" name="J Genomics">
        <title>Draft genome sequencing and assembly of Favolaschia claudopus CIRM-BRFM 2984 isolated from oak limbs.</title>
        <authorList>
            <person name="Navarro D."/>
            <person name="Drula E."/>
            <person name="Chaduli D."/>
            <person name="Cazenave R."/>
            <person name="Ahrendt S."/>
            <person name="Wang J."/>
            <person name="Lipzen A."/>
            <person name="Daum C."/>
            <person name="Barry K."/>
            <person name="Grigoriev I.V."/>
            <person name="Favel A."/>
            <person name="Rosso M.N."/>
            <person name="Martin F."/>
        </authorList>
    </citation>
    <scope>NUCLEOTIDE SEQUENCE [LARGE SCALE GENOMIC DNA]</scope>
    <source>
        <strain evidence="6 7">CIRM-BRFM 2984</strain>
    </source>
</reference>
<gene>
    <name evidence="6" type="ORF">R3P38DRAFT_2813889</name>
</gene>
<keyword evidence="3 6" id="KW-0418">Kinase</keyword>
<evidence type="ECO:0000313" key="7">
    <source>
        <dbReference type="Proteomes" id="UP001362999"/>
    </source>
</evidence>
<keyword evidence="1" id="KW-0808">Transferase</keyword>
<dbReference type="GO" id="GO:0005524">
    <property type="term" value="F:ATP binding"/>
    <property type="evidence" value="ECO:0007669"/>
    <property type="project" value="UniProtKB-KW"/>
</dbReference>
<evidence type="ECO:0000313" key="6">
    <source>
        <dbReference type="EMBL" id="KAK6971392.1"/>
    </source>
</evidence>
<dbReference type="InterPro" id="IPR011009">
    <property type="entry name" value="Kinase-like_dom_sf"/>
</dbReference>
<evidence type="ECO:0000259" key="5">
    <source>
        <dbReference type="PROSITE" id="PS50011"/>
    </source>
</evidence>
<organism evidence="6 7">
    <name type="scientific">Favolaschia claudopus</name>
    <dbReference type="NCBI Taxonomy" id="2862362"/>
    <lineage>
        <taxon>Eukaryota</taxon>
        <taxon>Fungi</taxon>
        <taxon>Dikarya</taxon>
        <taxon>Basidiomycota</taxon>
        <taxon>Agaricomycotina</taxon>
        <taxon>Agaricomycetes</taxon>
        <taxon>Agaricomycetidae</taxon>
        <taxon>Agaricales</taxon>
        <taxon>Marasmiineae</taxon>
        <taxon>Mycenaceae</taxon>
        <taxon>Favolaschia</taxon>
    </lineage>
</organism>
<dbReference type="Proteomes" id="UP001362999">
    <property type="component" value="Unassembled WGS sequence"/>
</dbReference>
<dbReference type="InterPro" id="IPR001245">
    <property type="entry name" value="Ser-Thr/Tyr_kinase_cat_dom"/>
</dbReference>
<dbReference type="PROSITE" id="PS50011">
    <property type="entry name" value="PROTEIN_KINASE_DOM"/>
    <property type="match status" value="1"/>
</dbReference>
<feature type="domain" description="Protein kinase" evidence="5">
    <location>
        <begin position="89"/>
        <end position="354"/>
    </location>
</feature>
<dbReference type="GO" id="GO:0004674">
    <property type="term" value="F:protein serine/threonine kinase activity"/>
    <property type="evidence" value="ECO:0007669"/>
    <property type="project" value="TreeGrafter"/>
</dbReference>
<dbReference type="Pfam" id="PF07714">
    <property type="entry name" value="PK_Tyr_Ser-Thr"/>
    <property type="match status" value="1"/>
</dbReference>
<dbReference type="AlphaFoldDB" id="A0AAV9Z4U5"/>
<dbReference type="PANTHER" id="PTHR44329:SF288">
    <property type="entry name" value="MITOGEN-ACTIVATED PROTEIN KINASE KINASE KINASE 20"/>
    <property type="match status" value="1"/>
</dbReference>
<dbReference type="PANTHER" id="PTHR44329">
    <property type="entry name" value="SERINE/THREONINE-PROTEIN KINASE TNNI3K-RELATED"/>
    <property type="match status" value="1"/>
</dbReference>
<keyword evidence="7" id="KW-1185">Reference proteome</keyword>
<comment type="caution">
    <text evidence="6">The sequence shown here is derived from an EMBL/GenBank/DDBJ whole genome shotgun (WGS) entry which is preliminary data.</text>
</comment>
<keyword evidence="2" id="KW-0547">Nucleotide-binding</keyword>
<dbReference type="Gene3D" id="1.10.510.10">
    <property type="entry name" value="Transferase(Phosphotransferase) domain 1"/>
    <property type="match status" value="1"/>
</dbReference>
<evidence type="ECO:0000256" key="3">
    <source>
        <dbReference type="ARBA" id="ARBA00022777"/>
    </source>
</evidence>